<evidence type="ECO:0000313" key="3">
    <source>
        <dbReference type="Proteomes" id="UP001221302"/>
    </source>
</evidence>
<gene>
    <name evidence="2" type="ORF">P0M35_02000</name>
</gene>
<keyword evidence="3" id="KW-1185">Reference proteome</keyword>
<evidence type="ECO:0000259" key="1">
    <source>
        <dbReference type="Pfam" id="PF20094"/>
    </source>
</evidence>
<dbReference type="RefSeq" id="WP_321534677.1">
    <property type="nucleotide sequence ID" value="NZ_JARGDL010000002.1"/>
</dbReference>
<name>A0AAE3NVN5_9BACT</name>
<reference evidence="2" key="1">
    <citation type="submission" date="2023-03" db="EMBL/GenBank/DDBJ databases">
        <title>Stygiobacter electus gen. nov., sp. nov., facultatively anaerobic thermotolerant bacterium of the class Ignavibacteria from a well of Yessentuki mineral water deposit.</title>
        <authorList>
            <person name="Podosokorskaya O.A."/>
            <person name="Elcheninov A.G."/>
            <person name="Petrova N.F."/>
            <person name="Zavarzina D.G."/>
            <person name="Kublanov I.V."/>
            <person name="Merkel A.Y."/>
        </authorList>
    </citation>
    <scope>NUCLEOTIDE SEQUENCE</scope>
    <source>
        <strain evidence="2">09-Me</strain>
    </source>
</reference>
<comment type="caution">
    <text evidence="2">The sequence shown here is derived from an EMBL/GenBank/DDBJ whole genome shotgun (WGS) entry which is preliminary data.</text>
</comment>
<dbReference type="NCBIfam" id="TIGR04514">
    <property type="entry name" value="GWxTD_dom"/>
    <property type="match status" value="1"/>
</dbReference>
<dbReference type="AlphaFoldDB" id="A0AAE3NVN5"/>
<sequence length="454" mass="53133">MKKIFFYFLLVSFNILFAQKELKFEFDFARFNYDTTSVYLEFYYELNPNGMKVINSQNGQVSEAIVHIEMKNLSTGEFFINRNWKIQSPISDSVQKTLSGVIGYVVPAGKYSLYLKAYDSQNQNMSKTIEETVQINPFSNEKYSLSDIELSNRIKKDGTDQNSIFYKNTLEVYPNPSMFYSDQSPVLFYYAELYNLKLSNPEQQFILQRLLFNSQGKSVYKLDKHIKQNSNASVEIGLINLSKYPTDTYNLVLSLIDPATNQAYVSSKRFYFYNPTVSDSLSKIVSNANLLSSEFAVYTNEECDKLFAQSKYIASKIEIDQYKKLDSLNAKREFLFRFWKNRDSDLSTERNEFKDEYMRRVLYANENFTVAGKDGYLSDRGRVYLIYGSPDQRDFYHSESNMKPYEIWFYNDIEGGVQFIFGDISGFGNYELLHSTKRGEVNDPDWERRLRTDN</sequence>
<feature type="domain" description="GWxTD" evidence="1">
    <location>
        <begin position="301"/>
        <end position="425"/>
    </location>
</feature>
<protein>
    <submittedName>
        <fullName evidence="2">GWxTD domain-containing protein</fullName>
    </submittedName>
</protein>
<dbReference type="InterPro" id="IPR030959">
    <property type="entry name" value="GWxTD_dom"/>
</dbReference>
<organism evidence="2 3">
    <name type="scientific">Stygiobacter electus</name>
    <dbReference type="NCBI Taxonomy" id="3032292"/>
    <lineage>
        <taxon>Bacteria</taxon>
        <taxon>Pseudomonadati</taxon>
        <taxon>Ignavibacteriota</taxon>
        <taxon>Ignavibacteria</taxon>
        <taxon>Ignavibacteriales</taxon>
        <taxon>Melioribacteraceae</taxon>
        <taxon>Stygiobacter</taxon>
    </lineage>
</organism>
<dbReference type="Pfam" id="PF20094">
    <property type="entry name" value="GWxTD_dom"/>
    <property type="match status" value="1"/>
</dbReference>
<dbReference type="EMBL" id="JARGDL010000002">
    <property type="protein sequence ID" value="MDF1610911.1"/>
    <property type="molecule type" value="Genomic_DNA"/>
</dbReference>
<proteinExistence type="predicted"/>
<accession>A0AAE3NVN5</accession>
<evidence type="ECO:0000313" key="2">
    <source>
        <dbReference type="EMBL" id="MDF1610911.1"/>
    </source>
</evidence>
<dbReference type="Proteomes" id="UP001221302">
    <property type="component" value="Unassembled WGS sequence"/>
</dbReference>